<keyword evidence="1" id="KW-1133">Transmembrane helix</keyword>
<keyword evidence="3" id="KW-1185">Reference proteome</keyword>
<organism evidence="2 3">
    <name type="scientific">Microlunatus aurantiacus</name>
    <dbReference type="NCBI Taxonomy" id="446786"/>
    <lineage>
        <taxon>Bacteria</taxon>
        <taxon>Bacillati</taxon>
        <taxon>Actinomycetota</taxon>
        <taxon>Actinomycetes</taxon>
        <taxon>Propionibacteriales</taxon>
        <taxon>Propionibacteriaceae</taxon>
        <taxon>Microlunatus</taxon>
    </lineage>
</organism>
<evidence type="ECO:0000256" key="1">
    <source>
        <dbReference type="SAM" id="Phobius"/>
    </source>
</evidence>
<dbReference type="RefSeq" id="WP_344813348.1">
    <property type="nucleotide sequence ID" value="NZ_BAAAYX010000013.1"/>
</dbReference>
<protein>
    <submittedName>
        <fullName evidence="2">Membrane protein</fullName>
    </submittedName>
</protein>
<keyword evidence="1" id="KW-0812">Transmembrane</keyword>
<keyword evidence="1" id="KW-0472">Membrane</keyword>
<dbReference type="Proteomes" id="UP001500051">
    <property type="component" value="Unassembled WGS sequence"/>
</dbReference>
<evidence type="ECO:0000313" key="2">
    <source>
        <dbReference type="EMBL" id="GAA3710660.1"/>
    </source>
</evidence>
<sequence>MSDPAPGTRSTRAGPGKVLVAVYGVFALAACARAGVQIATRYDEAPLAYLLSALAGAIYVVATITLARGTRTSRRVATVAILVELVGVLTVGLLSILDRAAFPRATVWSDFGSGYGFVPLVLPILGLWWLWATRPRPA</sequence>
<feature type="transmembrane region" description="Helical" evidence="1">
    <location>
        <begin position="18"/>
        <end position="36"/>
    </location>
</feature>
<feature type="transmembrane region" description="Helical" evidence="1">
    <location>
        <begin position="79"/>
        <end position="102"/>
    </location>
</feature>
<feature type="transmembrane region" description="Helical" evidence="1">
    <location>
        <begin position="48"/>
        <end position="67"/>
    </location>
</feature>
<reference evidence="3" key="1">
    <citation type="journal article" date="2019" name="Int. J. Syst. Evol. Microbiol.">
        <title>The Global Catalogue of Microorganisms (GCM) 10K type strain sequencing project: providing services to taxonomists for standard genome sequencing and annotation.</title>
        <authorList>
            <consortium name="The Broad Institute Genomics Platform"/>
            <consortium name="The Broad Institute Genome Sequencing Center for Infectious Disease"/>
            <person name="Wu L."/>
            <person name="Ma J."/>
        </authorList>
    </citation>
    <scope>NUCLEOTIDE SEQUENCE [LARGE SCALE GENOMIC DNA]</scope>
    <source>
        <strain evidence="3">JCM 16548</strain>
    </source>
</reference>
<proteinExistence type="predicted"/>
<evidence type="ECO:0000313" key="3">
    <source>
        <dbReference type="Proteomes" id="UP001500051"/>
    </source>
</evidence>
<accession>A0ABP7DYM3</accession>
<feature type="transmembrane region" description="Helical" evidence="1">
    <location>
        <begin position="114"/>
        <end position="132"/>
    </location>
</feature>
<comment type="caution">
    <text evidence="2">The sequence shown here is derived from an EMBL/GenBank/DDBJ whole genome shotgun (WGS) entry which is preliminary data.</text>
</comment>
<dbReference type="EMBL" id="BAAAYX010000013">
    <property type="protein sequence ID" value="GAA3710660.1"/>
    <property type="molecule type" value="Genomic_DNA"/>
</dbReference>
<name>A0ABP7DYM3_9ACTN</name>
<gene>
    <name evidence="2" type="ORF">GCM10022204_31460</name>
</gene>